<gene>
    <name evidence="1" type="ORF">ABS311_07430</name>
</gene>
<comment type="caution">
    <text evidence="1">The sequence shown here is derived from an EMBL/GenBank/DDBJ whole genome shotgun (WGS) entry which is preliminary data.</text>
</comment>
<reference evidence="1 2" key="1">
    <citation type="submission" date="2024-06" db="EMBL/GenBank/DDBJ databases">
        <authorList>
            <person name="Chen R.Y."/>
        </authorList>
    </citation>
    <scope>NUCLEOTIDE SEQUENCE [LARGE SCALE GENOMIC DNA]</scope>
    <source>
        <strain evidence="1 2">D2</strain>
    </source>
</reference>
<sequence>MDSQIEKVTERKSNSGRRRFIKTAATGAALTTLPAKSVWGACSVSGALSGNASHMQHTCYWPNVTNGRSPGFWSSAMYSGNAVKDAFNYLSQWLSSQGIKKADAEFECTLNNFRDDIDSVKNVDVLLGTNRSGDAVTFNVKSGLESSGGLQWHLSAMYLNAYFGFYSLPVILPNGEILDTVERFMSHVYGYSLVHGIDDLGNKADLSYTDGSTNYSGIQPSSSCT</sequence>
<evidence type="ECO:0000313" key="1">
    <source>
        <dbReference type="EMBL" id="MER2491712.1"/>
    </source>
</evidence>
<dbReference type="EMBL" id="JBELOE010000143">
    <property type="protein sequence ID" value="MER2491712.1"/>
    <property type="molecule type" value="Genomic_DNA"/>
</dbReference>
<organism evidence="1 2">
    <name type="scientific">Catenovulum sediminis</name>
    <dbReference type="NCBI Taxonomy" id="1740262"/>
    <lineage>
        <taxon>Bacteria</taxon>
        <taxon>Pseudomonadati</taxon>
        <taxon>Pseudomonadota</taxon>
        <taxon>Gammaproteobacteria</taxon>
        <taxon>Alteromonadales</taxon>
        <taxon>Alteromonadaceae</taxon>
        <taxon>Catenovulum</taxon>
    </lineage>
</organism>
<accession>A0ABV1RG27</accession>
<dbReference type="RefSeq" id="WP_350401299.1">
    <property type="nucleotide sequence ID" value="NZ_JBELOE010000143.1"/>
</dbReference>
<keyword evidence="2" id="KW-1185">Reference proteome</keyword>
<name>A0ABV1RG27_9ALTE</name>
<protein>
    <submittedName>
        <fullName evidence="1">Uncharacterized protein</fullName>
    </submittedName>
</protein>
<dbReference type="Proteomes" id="UP001467690">
    <property type="component" value="Unassembled WGS sequence"/>
</dbReference>
<proteinExistence type="predicted"/>
<evidence type="ECO:0000313" key="2">
    <source>
        <dbReference type="Proteomes" id="UP001467690"/>
    </source>
</evidence>